<organism evidence="1 2">
    <name type="scientific">Theileria equi strain WA</name>
    <dbReference type="NCBI Taxonomy" id="1537102"/>
    <lineage>
        <taxon>Eukaryota</taxon>
        <taxon>Sar</taxon>
        <taxon>Alveolata</taxon>
        <taxon>Apicomplexa</taxon>
        <taxon>Aconoidasida</taxon>
        <taxon>Piroplasmida</taxon>
        <taxon>Theileriidae</taxon>
        <taxon>Theileria</taxon>
    </lineage>
</organism>
<proteinExistence type="predicted"/>
<dbReference type="EMBL" id="CP001669">
    <property type="protein sequence ID" value="AFZ80409.1"/>
    <property type="molecule type" value="Genomic_DNA"/>
</dbReference>
<keyword evidence="2" id="KW-1185">Reference proteome</keyword>
<dbReference type="RefSeq" id="XP_004830075.1">
    <property type="nucleotide sequence ID" value="XM_004830018.1"/>
</dbReference>
<reference evidence="1 2" key="1">
    <citation type="journal article" date="2012" name="BMC Genomics">
        <title>Comparative genomic analysis and phylogenetic position of Theileria equi.</title>
        <authorList>
            <person name="Kappmeyer L.S."/>
            <person name="Thiagarajan M."/>
            <person name="Herndon D.R."/>
            <person name="Ramsay J.D."/>
            <person name="Caler E."/>
            <person name="Djikeng A."/>
            <person name="Gillespie J.J."/>
            <person name="Lau A.O."/>
            <person name="Roalson E.H."/>
            <person name="Silva J.C."/>
            <person name="Silva M.G."/>
            <person name="Suarez C.E."/>
            <person name="Ueti M.W."/>
            <person name="Nene V.M."/>
            <person name="Mealey R.H."/>
            <person name="Knowles D.P."/>
            <person name="Brayton K.A."/>
        </authorList>
    </citation>
    <scope>NUCLEOTIDE SEQUENCE [LARGE SCALE GENOMIC DNA]</scope>
    <source>
        <strain evidence="1 2">WA</strain>
    </source>
</reference>
<gene>
    <name evidence="1" type="ORF">BEWA_032620</name>
</gene>
<accession>L0AZW9</accession>
<dbReference type="VEuPathDB" id="PiroplasmaDB:BEWA_032620"/>
<evidence type="ECO:0000313" key="2">
    <source>
        <dbReference type="Proteomes" id="UP000031512"/>
    </source>
</evidence>
<evidence type="ECO:0000313" key="1">
    <source>
        <dbReference type="EMBL" id="AFZ80409.1"/>
    </source>
</evidence>
<dbReference type="AlphaFoldDB" id="L0AZW9"/>
<protein>
    <submittedName>
        <fullName evidence="1">Uncharacterized protein</fullName>
    </submittedName>
</protein>
<dbReference type="eggNOG" id="ENOG502QWUR">
    <property type="taxonomic scope" value="Eukaryota"/>
</dbReference>
<name>L0AZW9_THEEQ</name>
<dbReference type="KEGG" id="beq:BEWA_032620"/>
<dbReference type="Proteomes" id="UP000031512">
    <property type="component" value="Chromosome 1"/>
</dbReference>
<sequence length="656" mass="74928">MTHENKAEIDIDIGQTKPSGNYTDKCNNEISVHKDDNKPTNGYKKYTHTPVNKPYYISEINYNGIKQDGTRYGTIRVTASGYYEKRVTVYYLRYDESNLVPLIVGLEKTSKDNNYDYYTRTNLSTSSPWTEEDSSITEEYKLSTKLTAITTQLQLKQLVVLNLSQTDGEYYADGTRSPPKANPTTQVHVTQYTYETVYKKCVHKLPGGKIRLLSTKTTFRSIPFESPIYGSEYSEAYVYFWEWDKTYINPLLVQLGNDYYITDNGGTIWTKHGDIASGNIREKLDEQNCTRNKAHIIDISQKGRFGRYTFYPCPSCSYKKIKVLNYDATSDYSYFYHISDGYISRFTNNKTLQTGIKFPQANRQAFVYRYPSGPEGIPLLVRISGFASGWFERDPLDSNTWKQVSNPKLIGTNLAHNHESKILKLLKGILPTVTIDIGHTNGLETSEKSTTYLDPSEGSEDKERIKVKRKDLESDYVSFVHRVDKKDYFILGGIKHESTTLSDIPSNLVVKSVTAYYYGESDCTLEKLLMVCLEKKNGNPENYAYYIREDEYKDGTGWTLDSQQNTELKDPELTQKLKDLKEKLEVKAKQLLQTRGAENARGPGSVDLQKIVQEIVKFFQKTSGKITASVTPGICGTIGVTIWKWPNILSFLITRL</sequence>
<dbReference type="GeneID" id="15806991"/>